<name>A0ABU9AQI3_9BACT</name>
<comment type="caution">
    <text evidence="1">The sequence shown here is derived from an EMBL/GenBank/DDBJ whole genome shotgun (WGS) entry which is preliminary data.</text>
</comment>
<evidence type="ECO:0000313" key="1">
    <source>
        <dbReference type="EMBL" id="MEK7949264.1"/>
    </source>
</evidence>
<dbReference type="Proteomes" id="UP001371305">
    <property type="component" value="Unassembled WGS sequence"/>
</dbReference>
<proteinExistence type="predicted"/>
<dbReference type="EMBL" id="JBBUKT010000001">
    <property type="protein sequence ID" value="MEK7949264.1"/>
    <property type="molecule type" value="Genomic_DNA"/>
</dbReference>
<keyword evidence="2" id="KW-1185">Reference proteome</keyword>
<dbReference type="InterPro" id="IPR025850">
    <property type="entry name" value="SUKH-3"/>
</dbReference>
<accession>A0ABU9AQI3</accession>
<dbReference type="Pfam" id="PF14433">
    <property type="entry name" value="SUKH-3"/>
    <property type="match status" value="1"/>
</dbReference>
<reference evidence="1 2" key="1">
    <citation type="submission" date="2024-04" db="EMBL/GenBank/DDBJ databases">
        <title>Luteolibacter sp. isolated from soil.</title>
        <authorList>
            <person name="An J."/>
        </authorList>
    </citation>
    <scope>NUCLEOTIDE SEQUENCE [LARGE SCALE GENOMIC DNA]</scope>
    <source>
        <strain evidence="1 2">Y139</strain>
    </source>
</reference>
<sequence length="137" mass="15159">MKERFPSEVEAMLREAGWYPGRSELPVELPNDYSIFPWARKALEEFGGLHVGSSGPGRDLARSNIQFEPDAAEGLAPHVSQTDDGLRLYPLGEIDNGHAHLLIDELGSVYYYFDELEKVGVTLDEALINLLLGMKAG</sequence>
<dbReference type="RefSeq" id="WP_341402684.1">
    <property type="nucleotide sequence ID" value="NZ_JBBUKT010000001.1"/>
</dbReference>
<gene>
    <name evidence="1" type="ORF">WKV53_02080</name>
</gene>
<evidence type="ECO:0000313" key="2">
    <source>
        <dbReference type="Proteomes" id="UP001371305"/>
    </source>
</evidence>
<protein>
    <submittedName>
        <fullName evidence="1">SUKH-3 domain-containing protein</fullName>
    </submittedName>
</protein>
<organism evidence="1 2">
    <name type="scientific">Luteolibacter soli</name>
    <dbReference type="NCBI Taxonomy" id="3135280"/>
    <lineage>
        <taxon>Bacteria</taxon>
        <taxon>Pseudomonadati</taxon>
        <taxon>Verrucomicrobiota</taxon>
        <taxon>Verrucomicrobiia</taxon>
        <taxon>Verrucomicrobiales</taxon>
        <taxon>Verrucomicrobiaceae</taxon>
        <taxon>Luteolibacter</taxon>
    </lineage>
</organism>